<dbReference type="Pfam" id="PF00535">
    <property type="entry name" value="Glycos_transf_2"/>
    <property type="match status" value="1"/>
</dbReference>
<proteinExistence type="predicted"/>
<sequence length="253" mass="29308">MKRQISIIIPTLNEAEHIEKLLNHLLKNASKENIADIIVVDGGSTDGSENIVRFFIEKQKNHNTDPETSSGCSRHIIKLMASPKGRAKQMNLGAKNAIGNILYFLHADSLPPKNFDKHIIEQVKKNNNAGCFIMKFNSTHWWLKLASQLTRLPFRSCRGGDQSLFITKSLFNAIEGFNEDFKIYEDNHLIAKLYARKQFVVIKKWLTTSARHYKTHGVWRLQFHYWTIHLKKRLGASPEKLNRYYLKYVSVKK</sequence>
<keyword evidence="2" id="KW-1003">Cell membrane</keyword>
<dbReference type="InterPro" id="IPR029044">
    <property type="entry name" value="Nucleotide-diphossugar_trans"/>
</dbReference>
<evidence type="ECO:0000256" key="4">
    <source>
        <dbReference type="ARBA" id="ARBA00022679"/>
    </source>
</evidence>
<dbReference type="NCBIfam" id="TIGR04283">
    <property type="entry name" value="glyco_like_mftF"/>
    <property type="match status" value="1"/>
</dbReference>
<dbReference type="RefSeq" id="WP_388018977.1">
    <property type="nucleotide sequence ID" value="NZ_JBHUDT010000004.1"/>
</dbReference>
<dbReference type="Proteomes" id="UP001597441">
    <property type="component" value="Unassembled WGS sequence"/>
</dbReference>
<dbReference type="SUPFAM" id="SSF53448">
    <property type="entry name" value="Nucleotide-diphospho-sugar transferases"/>
    <property type="match status" value="1"/>
</dbReference>
<dbReference type="PANTHER" id="PTHR43646">
    <property type="entry name" value="GLYCOSYLTRANSFERASE"/>
    <property type="match status" value="1"/>
</dbReference>
<dbReference type="InterPro" id="IPR026461">
    <property type="entry name" value="Trfase_2_rSAM/seldom_assoc"/>
</dbReference>
<reference evidence="8" key="1">
    <citation type="journal article" date="2019" name="Int. J. Syst. Evol. Microbiol.">
        <title>The Global Catalogue of Microorganisms (GCM) 10K type strain sequencing project: providing services to taxonomists for standard genome sequencing and annotation.</title>
        <authorList>
            <consortium name="The Broad Institute Genomics Platform"/>
            <consortium name="The Broad Institute Genome Sequencing Center for Infectious Disease"/>
            <person name="Wu L."/>
            <person name="Ma J."/>
        </authorList>
    </citation>
    <scope>NUCLEOTIDE SEQUENCE [LARGE SCALE GENOMIC DNA]</scope>
    <source>
        <strain evidence="8">KCTC 42903</strain>
    </source>
</reference>
<protein>
    <submittedName>
        <fullName evidence="7">TIGR04283 family arsenosugar biosynthesis glycosyltransferase</fullName>
    </submittedName>
</protein>
<keyword evidence="8" id="KW-1185">Reference proteome</keyword>
<dbReference type="EMBL" id="JBHULK010000004">
    <property type="protein sequence ID" value="MFD2535795.1"/>
    <property type="molecule type" value="Genomic_DNA"/>
</dbReference>
<evidence type="ECO:0000313" key="7">
    <source>
        <dbReference type="EMBL" id="MFD2535795.1"/>
    </source>
</evidence>
<evidence type="ECO:0000256" key="2">
    <source>
        <dbReference type="ARBA" id="ARBA00022475"/>
    </source>
</evidence>
<evidence type="ECO:0000256" key="3">
    <source>
        <dbReference type="ARBA" id="ARBA00022676"/>
    </source>
</evidence>
<dbReference type="Gene3D" id="3.90.550.10">
    <property type="entry name" value="Spore Coat Polysaccharide Biosynthesis Protein SpsA, Chain A"/>
    <property type="match status" value="1"/>
</dbReference>
<keyword evidence="3" id="KW-0328">Glycosyltransferase</keyword>
<evidence type="ECO:0000256" key="5">
    <source>
        <dbReference type="ARBA" id="ARBA00023136"/>
    </source>
</evidence>
<dbReference type="InterPro" id="IPR001173">
    <property type="entry name" value="Glyco_trans_2-like"/>
</dbReference>
<comment type="subcellular location">
    <subcellularLocation>
        <location evidence="1">Cell membrane</location>
    </subcellularLocation>
</comment>
<feature type="domain" description="Glycosyltransferase 2-like" evidence="6">
    <location>
        <begin position="6"/>
        <end position="151"/>
    </location>
</feature>
<organism evidence="7 8">
    <name type="scientific">Gelatiniphilus marinus</name>
    <dbReference type="NCBI Taxonomy" id="1759464"/>
    <lineage>
        <taxon>Bacteria</taxon>
        <taxon>Pseudomonadati</taxon>
        <taxon>Bacteroidota</taxon>
        <taxon>Flavobacteriia</taxon>
        <taxon>Flavobacteriales</taxon>
        <taxon>Flavobacteriaceae</taxon>
        <taxon>Gelatiniphilus</taxon>
    </lineage>
</organism>
<evidence type="ECO:0000259" key="6">
    <source>
        <dbReference type="Pfam" id="PF00535"/>
    </source>
</evidence>
<gene>
    <name evidence="7" type="ORF">ACFSQS_11835</name>
</gene>
<evidence type="ECO:0000256" key="1">
    <source>
        <dbReference type="ARBA" id="ARBA00004236"/>
    </source>
</evidence>
<evidence type="ECO:0000313" key="8">
    <source>
        <dbReference type="Proteomes" id="UP001597441"/>
    </source>
</evidence>
<comment type="caution">
    <text evidence="7">The sequence shown here is derived from an EMBL/GenBank/DDBJ whole genome shotgun (WGS) entry which is preliminary data.</text>
</comment>
<dbReference type="CDD" id="cd02522">
    <property type="entry name" value="GT_2_like_a"/>
    <property type="match status" value="1"/>
</dbReference>
<keyword evidence="4" id="KW-0808">Transferase</keyword>
<accession>A0ABW5JVP3</accession>
<keyword evidence="5" id="KW-0472">Membrane</keyword>
<dbReference type="PANTHER" id="PTHR43646:SF2">
    <property type="entry name" value="GLYCOSYLTRANSFERASE 2-LIKE DOMAIN-CONTAINING PROTEIN"/>
    <property type="match status" value="1"/>
</dbReference>
<name>A0ABW5JVP3_9FLAO</name>